<evidence type="ECO:0000256" key="3">
    <source>
        <dbReference type="ARBA" id="ARBA00022448"/>
    </source>
</evidence>
<dbReference type="EMBL" id="FMJE01000003">
    <property type="protein sequence ID" value="SCM81429.1"/>
    <property type="molecule type" value="Genomic_DNA"/>
</dbReference>
<keyword evidence="6" id="KW-0547">Nucleotide-binding</keyword>
<dbReference type="PANTHER" id="PTHR43553">
    <property type="entry name" value="HEAVY METAL TRANSPORTER"/>
    <property type="match status" value="1"/>
</dbReference>
<proteinExistence type="inferred from homology"/>
<dbReference type="GO" id="GO:0043190">
    <property type="term" value="C:ATP-binding cassette (ABC) transporter complex"/>
    <property type="evidence" value="ECO:0007669"/>
    <property type="project" value="TreeGrafter"/>
</dbReference>
<dbReference type="GO" id="GO:0042626">
    <property type="term" value="F:ATPase-coupled transmembrane transporter activity"/>
    <property type="evidence" value="ECO:0007669"/>
    <property type="project" value="TreeGrafter"/>
</dbReference>
<evidence type="ECO:0000256" key="4">
    <source>
        <dbReference type="ARBA" id="ARBA00022475"/>
    </source>
</evidence>
<dbReference type="GO" id="GO:0016887">
    <property type="term" value="F:ATP hydrolysis activity"/>
    <property type="evidence" value="ECO:0007669"/>
    <property type="project" value="InterPro"/>
</dbReference>
<evidence type="ECO:0000256" key="8">
    <source>
        <dbReference type="ARBA" id="ARBA00022967"/>
    </source>
</evidence>
<keyword evidence="12" id="KW-0378">Hydrolase</keyword>
<comment type="similarity">
    <text evidence="2">Belongs to the ABC transporter superfamily.</text>
</comment>
<dbReference type="InterPro" id="IPR050095">
    <property type="entry name" value="ECF_ABC_transporter_ATP-bd"/>
</dbReference>
<evidence type="ECO:0000313" key="12">
    <source>
        <dbReference type="EMBL" id="SCM81429.1"/>
    </source>
</evidence>
<organism evidence="12">
    <name type="scientific">uncultured Sporomusa sp</name>
    <dbReference type="NCBI Taxonomy" id="307249"/>
    <lineage>
        <taxon>Bacteria</taxon>
        <taxon>Bacillati</taxon>
        <taxon>Bacillota</taxon>
        <taxon>Negativicutes</taxon>
        <taxon>Selenomonadales</taxon>
        <taxon>Sporomusaceae</taxon>
        <taxon>Sporomusa</taxon>
        <taxon>environmental samples</taxon>
    </lineage>
</organism>
<reference evidence="12" key="1">
    <citation type="submission" date="2016-08" db="EMBL/GenBank/DDBJ databases">
        <authorList>
            <person name="Seilhamer J.J."/>
        </authorList>
    </citation>
    <scope>NUCLEOTIDE SEQUENCE</scope>
    <source>
        <strain evidence="12">86</strain>
    </source>
</reference>
<keyword evidence="5" id="KW-0677">Repeat</keyword>
<evidence type="ECO:0000259" key="11">
    <source>
        <dbReference type="PROSITE" id="PS50893"/>
    </source>
</evidence>
<dbReference type="Gene3D" id="3.40.50.300">
    <property type="entry name" value="P-loop containing nucleotide triphosphate hydrolases"/>
    <property type="match status" value="2"/>
</dbReference>
<dbReference type="CDD" id="cd03226">
    <property type="entry name" value="ABC_cobalt_CbiO_domain2"/>
    <property type="match status" value="1"/>
</dbReference>
<dbReference type="InterPro" id="IPR003439">
    <property type="entry name" value="ABC_transporter-like_ATP-bd"/>
</dbReference>
<evidence type="ECO:0000256" key="10">
    <source>
        <dbReference type="ARBA" id="ARBA00025157"/>
    </source>
</evidence>
<dbReference type="SUPFAM" id="SSF52540">
    <property type="entry name" value="P-loop containing nucleoside triphosphate hydrolases"/>
    <property type="match status" value="2"/>
</dbReference>
<protein>
    <submittedName>
        <fullName evidence="12">Putative ABC transporter ATP-binding protein TDE_0282</fullName>
        <ecNumber evidence="12">3.6.3.-</ecNumber>
    </submittedName>
</protein>
<sequence length="511" mass="56103">MICLQNVSFAYQDSEADGVRQLSLHVQTGECLLLCGRSGCGKTTVTRLINGLIPHFYNGGLTGRVEVAGMDIAASPMYAIAAKVGSVFQNPRSQFFNVDTDSEIAFGLENMAYPADEIGRRVAQTARELKLEKLLNRNIFALSGGEKQSIAFASVFALSPAVYVLDEPSANLDARAITELRNLLRLLKAQGKTIVIAEHRLHYLQDIADRIVYLENGSIRAEYTGREFWQLDAAARRKQGLRAGDLRTVGLPPGPKQPDNPVLELHNLTIARDRRTIVTDIRLTASRGDIIGVIGNNGSGKSTLVQTLCGLRQEQAGRFCWEGRPVDRQQRLALAYIVLQDVNHQLFAETVEEECLLGNRQPDKEEVTAVLCRLSLEEYRDRHPMSLSGGQKQRVAVAVSQLCNKEILIFDEPTSGLDCVSMLEVSRLIGDLAAAGKVIFVVTHDYELLVHICNRVIWLADGAVRGSFAVGADTAGKLLAYFVDRGEISRTVEDGSLPGKEQVINNENESG</sequence>
<dbReference type="InterPro" id="IPR015856">
    <property type="entry name" value="ABC_transpr_CbiO/EcfA_su"/>
</dbReference>
<evidence type="ECO:0000256" key="6">
    <source>
        <dbReference type="ARBA" id="ARBA00022741"/>
    </source>
</evidence>
<dbReference type="RefSeq" id="WP_288184460.1">
    <property type="nucleotide sequence ID" value="NZ_LT608335.1"/>
</dbReference>
<evidence type="ECO:0000256" key="5">
    <source>
        <dbReference type="ARBA" id="ARBA00022737"/>
    </source>
</evidence>
<keyword evidence="3" id="KW-0813">Transport</keyword>
<accession>A0A212LVJ2</accession>
<dbReference type="GO" id="GO:0005524">
    <property type="term" value="F:ATP binding"/>
    <property type="evidence" value="ECO:0007669"/>
    <property type="project" value="UniProtKB-KW"/>
</dbReference>
<gene>
    <name evidence="12" type="ORF">KL86SPO_31608</name>
</gene>
<dbReference type="CDD" id="cd03225">
    <property type="entry name" value="ABC_cobalt_CbiO_domain1"/>
    <property type="match status" value="1"/>
</dbReference>
<evidence type="ECO:0000256" key="2">
    <source>
        <dbReference type="ARBA" id="ARBA00005417"/>
    </source>
</evidence>
<keyword evidence="7 12" id="KW-0067">ATP-binding</keyword>
<evidence type="ECO:0000256" key="1">
    <source>
        <dbReference type="ARBA" id="ARBA00004202"/>
    </source>
</evidence>
<dbReference type="Pfam" id="PF00005">
    <property type="entry name" value="ABC_tran"/>
    <property type="match status" value="2"/>
</dbReference>
<feature type="domain" description="ABC transporter" evidence="11">
    <location>
        <begin position="263"/>
        <end position="486"/>
    </location>
</feature>
<dbReference type="InterPro" id="IPR027417">
    <property type="entry name" value="P-loop_NTPase"/>
</dbReference>
<keyword evidence="8" id="KW-1278">Translocase</keyword>
<keyword evidence="4" id="KW-1003">Cell membrane</keyword>
<dbReference type="SMART" id="SM00382">
    <property type="entry name" value="AAA"/>
    <property type="match status" value="2"/>
</dbReference>
<evidence type="ECO:0000256" key="7">
    <source>
        <dbReference type="ARBA" id="ARBA00022840"/>
    </source>
</evidence>
<evidence type="ECO:0000256" key="9">
    <source>
        <dbReference type="ARBA" id="ARBA00023136"/>
    </source>
</evidence>
<dbReference type="PANTHER" id="PTHR43553:SF23">
    <property type="entry name" value="ABC TRANSPORTER ATP-BINDING COMPONENT"/>
    <property type="match status" value="1"/>
</dbReference>
<comment type="function">
    <text evidence="10">Probably part of an ABC transporter complex. Responsible for energy coupling to the transport system.</text>
</comment>
<keyword evidence="9" id="KW-0472">Membrane</keyword>
<dbReference type="EC" id="3.6.3.-" evidence="12"/>
<feature type="domain" description="ABC transporter" evidence="11">
    <location>
        <begin position="2"/>
        <end position="241"/>
    </location>
</feature>
<dbReference type="PROSITE" id="PS50893">
    <property type="entry name" value="ABC_TRANSPORTER_2"/>
    <property type="match status" value="2"/>
</dbReference>
<name>A0A212LVJ2_9FIRM</name>
<comment type="subcellular location">
    <subcellularLocation>
        <location evidence="1">Cell membrane</location>
        <topology evidence="1">Peripheral membrane protein</topology>
    </subcellularLocation>
</comment>
<dbReference type="InterPro" id="IPR003593">
    <property type="entry name" value="AAA+_ATPase"/>
</dbReference>
<dbReference type="AlphaFoldDB" id="A0A212LVJ2"/>